<dbReference type="InterPro" id="IPR015915">
    <property type="entry name" value="Kelch-typ_b-propeller"/>
</dbReference>
<protein>
    <submittedName>
        <fullName evidence="4">Kelch-like protein 4</fullName>
    </submittedName>
</protein>
<dbReference type="SUPFAM" id="SSF50965">
    <property type="entry name" value="Galactose oxidase, central domain"/>
    <property type="match status" value="1"/>
</dbReference>
<dbReference type="EMBL" id="CAXAMM010043295">
    <property type="protein sequence ID" value="CAK9109445.1"/>
    <property type="molecule type" value="Genomic_DNA"/>
</dbReference>
<keyword evidence="2" id="KW-0677">Repeat</keyword>
<organism evidence="4 5">
    <name type="scientific">Durusdinium trenchii</name>
    <dbReference type="NCBI Taxonomy" id="1381693"/>
    <lineage>
        <taxon>Eukaryota</taxon>
        <taxon>Sar</taxon>
        <taxon>Alveolata</taxon>
        <taxon>Dinophyceae</taxon>
        <taxon>Suessiales</taxon>
        <taxon>Symbiodiniaceae</taxon>
        <taxon>Durusdinium</taxon>
    </lineage>
</organism>
<feature type="region of interest" description="Disordered" evidence="3">
    <location>
        <begin position="1184"/>
        <end position="1203"/>
    </location>
</feature>
<dbReference type="PANTHER" id="PTHR46344:SF27">
    <property type="entry name" value="KELCH REPEAT SUPERFAMILY PROTEIN"/>
    <property type="match status" value="1"/>
</dbReference>
<gene>
    <name evidence="4" type="ORF">SCF082_LOCUS50860</name>
</gene>
<keyword evidence="1" id="KW-0880">Kelch repeat</keyword>
<dbReference type="SMART" id="SM00612">
    <property type="entry name" value="Kelch"/>
    <property type="match status" value="6"/>
</dbReference>
<accession>A0ABP0SB11</accession>
<dbReference type="InterPro" id="IPR011043">
    <property type="entry name" value="Gal_Oxase/kelch_b-propeller"/>
</dbReference>
<keyword evidence="5" id="KW-1185">Reference proteome</keyword>
<dbReference type="Proteomes" id="UP001642464">
    <property type="component" value="Unassembled WGS sequence"/>
</dbReference>
<evidence type="ECO:0000313" key="5">
    <source>
        <dbReference type="Proteomes" id="UP001642464"/>
    </source>
</evidence>
<name>A0ABP0SB11_9DINO</name>
<comment type="caution">
    <text evidence="4">The sequence shown here is derived from an EMBL/GenBank/DDBJ whole genome shotgun (WGS) entry which is preliminary data.</text>
</comment>
<sequence length="1738" mass="189992">MGSYNSMARTPNGAQRKALDNLRNLFKAFGSSPEPFDALASGRRTTSLISFLTDLSEFATWEGSGGDAYTKTFLGDPDGLQGKIRVLLSASWDIEPYLSDLLWMAFVEPASLIWTTSLEAPSAPDSDKEKYKSVHDLAKLRKDPAMRFFNAYKNHEVDRMIGDRGSRNYREGRLAGVSSGLPTPQCLFDLEINPYKQAYDEAERLGSPQKDIRSEQTGAEVDSSPTIRARASLQMRATVTGPLTSKAADELVLLAVLCPYMATDLATEIQDDCFSTDSSDAKGAMVSTRLPRNTARFLFRTGRRKSSYARMLSRHQAILRKIDWLYEEKEDEAGFLDEDLRFHFIDICGGAGKVAKALALYSGSPHYDLSSLNVLRWVFHLIEKGQLDSFMTPRSLRPTAHWTCPKTFEPTEPKALLGTSQALRALALMNLAAVLGIPGLLEQPRKSKMRKLLEWLYLVINGLASETWTASCGFDGALAVGKDLKPEPMGFELGDLELPFGRPVLEVTQRQRDKLLDSFIQWLGSRGVSAHEVLMTTTPDAELVNTLLEQYGRELYRAGCPYNHYAETVNAVQSRRPRLRRCLQPAWDLAYAWLRQEPPSHSLALPWQALLSLLTSVIEVASAHLAPSQKLWPASGQTMRGRFQKLLKANSLLELPEGISKGIDVASEDSELTRRRGRWIPTKIMEIYVQEAWAVQFLPHLPAKVKSKFLQGVALFPWALQLALRWRRAAIPDSAWPVLFEKAARDFELKSLGGNEWVMEKPLTRIADSAGFGKYSGIRPRMQAIEELKVQLREEGEALRECLEASGALAPVRFLARLHRRRFAEVIKRHPGPWPGSLDAVMQIRELALATAASAGAASVAPLAAASRALRAGVGSMLSEFPALFPSQVYAIGGADSGAETLSSVEKFDSKSCVWETVSPLAEPRESCAAVAANSMIYVLGGVNAESQCLNTVECFSPQTGTWEPMPPMRHARAAAAAAACGGQVYVIGGRDGFQCLDSVERFDPVARRWRLQASLRSARLGAAACVLGGGIYVIGGKGGGRVLDSVERLEHENSFWEILPSLHARRYRCASAAAHGRVYVAGGCDGAWQTGLRSVERFDPETRAWSILAPLQVPRWGAAAVPAGGSVCVFGGRGASPSTALSSVERFDPATGTWEPLPPMKVPRKCLVSAAMRVEGGLVLPAMVKPSSGDQPPSDDDVEPQSRGCKGLDGIPCFFESTDFFNLTHNSKTTVKKAFNQALLCVPEVFECQCPAFFPDFAFDLDLKSLVIGLLIGDRTPTVQDFFLVLDDGSAELEYQIGHLNLQAADGSPLIVPVIAIAAVHSRILVAVPGKFWHRTVKNRLLPAGALSKVNSISVSAVVESERDHQADDIFIKVWLGLLAPELESNLVFGELSQDAVSSAFPTEDGTLGFVPYALALSQLADDRYSFLTAESEMVEQDTRNRLARLEEAILNINTSLQSLRSQKGPVVETTQPAAAPRNTAKSSNLAPEKAHVESGLAGVDPHTAQAALKAGVERQHLEALGQMLLGHRPHLPDAPRTAKAKVDVLGEPLDEVNEPESQLPLHEPEDPMQSALVKLTSIVETLASAKKVKGRSLEDTLDDFVGHSEVSSSSSCTGNRRHSAVLATLRRAMKDCPEEIFAVVEQNMLRDCGLVELSPGLSAHQTTFRGWCEHRSRVPNIPGTVRMLWAVCGALDSLRAHRVEEAKAKLALLISAIDQVACDRGSWILGSEILLEESLL</sequence>
<dbReference type="Pfam" id="PF24681">
    <property type="entry name" value="Kelch_KLHDC2_KLHL20_DRC7"/>
    <property type="match status" value="1"/>
</dbReference>
<dbReference type="Gene3D" id="2.120.10.80">
    <property type="entry name" value="Kelch-type beta propeller"/>
    <property type="match status" value="2"/>
</dbReference>
<evidence type="ECO:0000256" key="2">
    <source>
        <dbReference type="ARBA" id="ARBA00022737"/>
    </source>
</evidence>
<evidence type="ECO:0000256" key="3">
    <source>
        <dbReference type="SAM" id="MobiDB-lite"/>
    </source>
</evidence>
<evidence type="ECO:0000256" key="1">
    <source>
        <dbReference type="ARBA" id="ARBA00022441"/>
    </source>
</evidence>
<dbReference type="Pfam" id="PF01344">
    <property type="entry name" value="Kelch_1"/>
    <property type="match status" value="2"/>
</dbReference>
<proteinExistence type="predicted"/>
<dbReference type="PANTHER" id="PTHR46344">
    <property type="entry name" value="OS02G0202900 PROTEIN"/>
    <property type="match status" value="1"/>
</dbReference>
<feature type="region of interest" description="Disordered" evidence="3">
    <location>
        <begin position="1463"/>
        <end position="1495"/>
    </location>
</feature>
<evidence type="ECO:0000313" key="4">
    <source>
        <dbReference type="EMBL" id="CAK9109445.1"/>
    </source>
</evidence>
<dbReference type="InterPro" id="IPR006652">
    <property type="entry name" value="Kelch_1"/>
</dbReference>
<reference evidence="4 5" key="1">
    <citation type="submission" date="2024-02" db="EMBL/GenBank/DDBJ databases">
        <authorList>
            <person name="Chen Y."/>
            <person name="Shah S."/>
            <person name="Dougan E. K."/>
            <person name="Thang M."/>
            <person name="Chan C."/>
        </authorList>
    </citation>
    <scope>NUCLEOTIDE SEQUENCE [LARGE SCALE GENOMIC DNA]</scope>
</reference>